<dbReference type="Proteomes" id="UP000324222">
    <property type="component" value="Unassembled WGS sequence"/>
</dbReference>
<gene>
    <name evidence="2" type="ORF">E2C01_062625</name>
</gene>
<accession>A0A5B7HIK1</accession>
<feature type="region of interest" description="Disordered" evidence="1">
    <location>
        <begin position="1"/>
        <end position="23"/>
    </location>
</feature>
<proteinExistence type="predicted"/>
<name>A0A5B7HIK1_PORTR</name>
<protein>
    <submittedName>
        <fullName evidence="2">Uncharacterized protein</fullName>
    </submittedName>
</protein>
<evidence type="ECO:0000313" key="3">
    <source>
        <dbReference type="Proteomes" id="UP000324222"/>
    </source>
</evidence>
<dbReference type="AlphaFoldDB" id="A0A5B7HIK1"/>
<evidence type="ECO:0000256" key="1">
    <source>
        <dbReference type="SAM" id="MobiDB-lite"/>
    </source>
</evidence>
<sequence length="94" mass="10172">MRSATEEAETHGDSAASSSSCDPFSLDTHLRCNNTVSYTCLKLSYKLKLIFERQEIVLLRARAGGGFVRQGRSGVEAGGGTVEHGLLGRWLGQE</sequence>
<keyword evidence="3" id="KW-1185">Reference proteome</keyword>
<comment type="caution">
    <text evidence="2">The sequence shown here is derived from an EMBL/GenBank/DDBJ whole genome shotgun (WGS) entry which is preliminary data.</text>
</comment>
<evidence type="ECO:0000313" key="2">
    <source>
        <dbReference type="EMBL" id="MPC68424.1"/>
    </source>
</evidence>
<organism evidence="2 3">
    <name type="scientific">Portunus trituberculatus</name>
    <name type="common">Swimming crab</name>
    <name type="synonym">Neptunus trituberculatus</name>
    <dbReference type="NCBI Taxonomy" id="210409"/>
    <lineage>
        <taxon>Eukaryota</taxon>
        <taxon>Metazoa</taxon>
        <taxon>Ecdysozoa</taxon>
        <taxon>Arthropoda</taxon>
        <taxon>Crustacea</taxon>
        <taxon>Multicrustacea</taxon>
        <taxon>Malacostraca</taxon>
        <taxon>Eumalacostraca</taxon>
        <taxon>Eucarida</taxon>
        <taxon>Decapoda</taxon>
        <taxon>Pleocyemata</taxon>
        <taxon>Brachyura</taxon>
        <taxon>Eubrachyura</taxon>
        <taxon>Portunoidea</taxon>
        <taxon>Portunidae</taxon>
        <taxon>Portuninae</taxon>
        <taxon>Portunus</taxon>
    </lineage>
</organism>
<feature type="compositionally biased region" description="Basic and acidic residues" evidence="1">
    <location>
        <begin position="1"/>
        <end position="12"/>
    </location>
</feature>
<reference evidence="2 3" key="1">
    <citation type="submission" date="2019-05" db="EMBL/GenBank/DDBJ databases">
        <title>Another draft genome of Portunus trituberculatus and its Hox gene families provides insights of decapod evolution.</title>
        <authorList>
            <person name="Jeong J.-H."/>
            <person name="Song I."/>
            <person name="Kim S."/>
            <person name="Choi T."/>
            <person name="Kim D."/>
            <person name="Ryu S."/>
            <person name="Kim W."/>
        </authorList>
    </citation>
    <scope>NUCLEOTIDE SEQUENCE [LARGE SCALE GENOMIC DNA]</scope>
    <source>
        <tissue evidence="2">Muscle</tissue>
    </source>
</reference>
<dbReference type="EMBL" id="VSRR010027818">
    <property type="protein sequence ID" value="MPC68424.1"/>
    <property type="molecule type" value="Genomic_DNA"/>
</dbReference>